<feature type="transmembrane region" description="Helical" evidence="4">
    <location>
        <begin position="328"/>
        <end position="346"/>
    </location>
</feature>
<keyword evidence="4" id="KW-1133">Transmembrane helix</keyword>
<sequence>MSAANSKSFSSYGLPLLMLLAAALYLPSLKNGYVGWDDALITANPNIRSFSPENLRRIFIPALDSPASYQPLRTLAHALVYAVSGTRPFGYLLLNILLYLATIFLFYRLVEYLLASGREAAGELEARLAALAAAAFFAFHPVHVEAVSWLQGGKQSLMAVFFLLSFIHYLKYSREGRRSAYWISLIAFLAALTAQPGALGLPLLILGYEALSAGWSRGSIRATLVRISLRTFPFLLPGILLVLFLLFFTTVEAGIPAASLPARLSAIPLLWTKSLLKLLVPVNICCRYPLTAAVPPQYINGGILALVLAGSGWALLRAAGNGPAARLAVLWFCVTLVPTSGLVRTSTLMADRYLFLPSLGFALLAGLVYCRIGRPIAGGPGEPPRQGRLLAAVLALVLAASFALITLQRQGDWREARTLWSRVVEVYPRDRLGTLNLAEAFYRQGSYDEALKLYRKAIDIDPSYGDSWLNLGQMLCRKGDFREARKLLVHGLRLRPDREEGWINLGICLSNTG</sequence>
<feature type="repeat" description="TPR" evidence="3">
    <location>
        <begin position="431"/>
        <end position="464"/>
    </location>
</feature>
<evidence type="ECO:0000313" key="6">
    <source>
        <dbReference type="Proteomes" id="UP000179129"/>
    </source>
</evidence>
<feature type="transmembrane region" description="Helical" evidence="4">
    <location>
        <begin position="232"/>
        <end position="255"/>
    </location>
</feature>
<dbReference type="InterPro" id="IPR011990">
    <property type="entry name" value="TPR-like_helical_dom_sf"/>
</dbReference>
<keyword evidence="4" id="KW-0812">Transmembrane</keyword>
<dbReference type="PANTHER" id="PTHR44227:SF3">
    <property type="entry name" value="PROTEIN O-MANNOSYL-TRANSFERASE TMTC4"/>
    <property type="match status" value="1"/>
</dbReference>
<dbReference type="PROSITE" id="PS50005">
    <property type="entry name" value="TPR"/>
    <property type="match status" value="2"/>
</dbReference>
<gene>
    <name evidence="5" type="ORF">A3F83_14550</name>
</gene>
<dbReference type="PROSITE" id="PS50293">
    <property type="entry name" value="TPR_REGION"/>
    <property type="match status" value="1"/>
</dbReference>
<dbReference type="STRING" id="1817867.A3F83_14550"/>
<evidence type="ECO:0000256" key="2">
    <source>
        <dbReference type="ARBA" id="ARBA00022803"/>
    </source>
</evidence>
<keyword evidence="4" id="KW-0472">Membrane</keyword>
<dbReference type="Pfam" id="PF13176">
    <property type="entry name" value="TPR_7"/>
    <property type="match status" value="1"/>
</dbReference>
<dbReference type="InterPro" id="IPR019734">
    <property type="entry name" value="TPR_rpt"/>
</dbReference>
<feature type="repeat" description="TPR" evidence="3">
    <location>
        <begin position="465"/>
        <end position="498"/>
    </location>
</feature>
<evidence type="ECO:0000256" key="4">
    <source>
        <dbReference type="SAM" id="Phobius"/>
    </source>
</evidence>
<dbReference type="SMART" id="SM00028">
    <property type="entry name" value="TPR"/>
    <property type="match status" value="2"/>
</dbReference>
<feature type="transmembrane region" description="Helical" evidence="4">
    <location>
        <begin position="12"/>
        <end position="29"/>
    </location>
</feature>
<dbReference type="SUPFAM" id="SSF48452">
    <property type="entry name" value="TPR-like"/>
    <property type="match status" value="1"/>
</dbReference>
<dbReference type="InterPro" id="IPR052346">
    <property type="entry name" value="O-mannosyl-transferase_TMTC"/>
</dbReference>
<protein>
    <submittedName>
        <fullName evidence="5">Uncharacterized protein</fullName>
    </submittedName>
</protein>
<reference evidence="5 6" key="1">
    <citation type="journal article" date="2016" name="Nat. Commun.">
        <title>Thousands of microbial genomes shed light on interconnected biogeochemical processes in an aquifer system.</title>
        <authorList>
            <person name="Anantharaman K."/>
            <person name="Brown C.T."/>
            <person name="Hug L.A."/>
            <person name="Sharon I."/>
            <person name="Castelle C.J."/>
            <person name="Probst A.J."/>
            <person name="Thomas B.C."/>
            <person name="Singh A."/>
            <person name="Wilkins M.J."/>
            <person name="Karaoz U."/>
            <person name="Brodie E.L."/>
            <person name="Williams K.H."/>
            <person name="Hubbard S.S."/>
            <person name="Banfield J.F."/>
        </authorList>
    </citation>
    <scope>NUCLEOTIDE SEQUENCE [LARGE SCALE GENOMIC DNA]</scope>
</reference>
<dbReference type="EMBL" id="MFIX01000220">
    <property type="protein sequence ID" value="OGG01190.1"/>
    <property type="molecule type" value="Genomic_DNA"/>
</dbReference>
<dbReference type="Pfam" id="PF13432">
    <property type="entry name" value="TPR_16"/>
    <property type="match status" value="1"/>
</dbReference>
<dbReference type="Proteomes" id="UP000179129">
    <property type="component" value="Unassembled WGS sequence"/>
</dbReference>
<dbReference type="Gene3D" id="1.25.40.10">
    <property type="entry name" value="Tetratricopeptide repeat domain"/>
    <property type="match status" value="1"/>
</dbReference>
<comment type="caution">
    <text evidence="5">The sequence shown here is derived from an EMBL/GenBank/DDBJ whole genome shotgun (WGS) entry which is preliminary data.</text>
</comment>
<dbReference type="AlphaFoldDB" id="A0A1F5YLX8"/>
<feature type="non-terminal residue" evidence="5">
    <location>
        <position position="513"/>
    </location>
</feature>
<keyword evidence="1" id="KW-0677">Repeat</keyword>
<evidence type="ECO:0000313" key="5">
    <source>
        <dbReference type="EMBL" id="OGG01190.1"/>
    </source>
</evidence>
<accession>A0A1F5YLX8</accession>
<dbReference type="PANTHER" id="PTHR44227">
    <property type="match status" value="1"/>
</dbReference>
<organism evidence="5 6">
    <name type="scientific">Candidatus Glassbacteria bacterium RIFCSPLOWO2_12_FULL_58_11</name>
    <dbReference type="NCBI Taxonomy" id="1817867"/>
    <lineage>
        <taxon>Bacteria</taxon>
        <taxon>Candidatus Glassiibacteriota</taxon>
    </lineage>
</organism>
<feature type="transmembrane region" description="Helical" evidence="4">
    <location>
        <begin position="89"/>
        <end position="107"/>
    </location>
</feature>
<feature type="transmembrane region" description="Helical" evidence="4">
    <location>
        <begin position="353"/>
        <end position="369"/>
    </location>
</feature>
<evidence type="ECO:0000256" key="3">
    <source>
        <dbReference type="PROSITE-ProRule" id="PRU00339"/>
    </source>
</evidence>
<feature type="transmembrane region" description="Helical" evidence="4">
    <location>
        <begin position="298"/>
        <end position="316"/>
    </location>
</feature>
<name>A0A1F5YLX8_9BACT</name>
<feature type="transmembrane region" description="Helical" evidence="4">
    <location>
        <begin position="156"/>
        <end position="172"/>
    </location>
</feature>
<keyword evidence="2 3" id="KW-0802">TPR repeat</keyword>
<evidence type="ECO:0000256" key="1">
    <source>
        <dbReference type="ARBA" id="ARBA00022737"/>
    </source>
</evidence>
<feature type="transmembrane region" description="Helical" evidence="4">
    <location>
        <begin position="128"/>
        <end position="150"/>
    </location>
</feature>
<feature type="transmembrane region" description="Helical" evidence="4">
    <location>
        <begin position="389"/>
        <end position="407"/>
    </location>
</feature>
<proteinExistence type="predicted"/>